<name>A0A6J1UZZ1_9SAUR</name>
<gene>
    <name evidence="14" type="primary">RHBDL3</name>
</gene>
<evidence type="ECO:0000256" key="5">
    <source>
        <dbReference type="ARBA" id="ARBA00022692"/>
    </source>
</evidence>
<evidence type="ECO:0000256" key="7">
    <source>
        <dbReference type="ARBA" id="ARBA00022837"/>
    </source>
</evidence>
<reference evidence="14" key="1">
    <citation type="submission" date="2025-08" db="UniProtKB">
        <authorList>
            <consortium name="RefSeq"/>
        </authorList>
    </citation>
    <scope>IDENTIFICATION</scope>
</reference>
<feature type="domain" description="EF-hand" evidence="12">
    <location>
        <begin position="127"/>
        <end position="162"/>
    </location>
</feature>
<dbReference type="GO" id="GO:0005509">
    <property type="term" value="F:calcium ion binding"/>
    <property type="evidence" value="ECO:0007669"/>
    <property type="project" value="InterPro"/>
</dbReference>
<dbReference type="CDD" id="cd00051">
    <property type="entry name" value="EFh"/>
    <property type="match status" value="1"/>
</dbReference>
<feature type="transmembrane region" description="Helical" evidence="11">
    <location>
        <begin position="397"/>
        <end position="415"/>
    </location>
</feature>
<dbReference type="GO" id="GO:0016020">
    <property type="term" value="C:membrane"/>
    <property type="evidence" value="ECO:0007669"/>
    <property type="project" value="UniProtKB-SubCell"/>
</dbReference>
<dbReference type="CTD" id="162494"/>
<evidence type="ECO:0000259" key="12">
    <source>
        <dbReference type="PROSITE" id="PS50222"/>
    </source>
</evidence>
<feature type="transmembrane region" description="Helical" evidence="11">
    <location>
        <begin position="362"/>
        <end position="385"/>
    </location>
</feature>
<feature type="transmembrane region" description="Helical" evidence="11">
    <location>
        <begin position="307"/>
        <end position="325"/>
    </location>
</feature>
<dbReference type="InterPro" id="IPR011992">
    <property type="entry name" value="EF-hand-dom_pair"/>
</dbReference>
<dbReference type="KEGG" id="nss:113420739"/>
<keyword evidence="6" id="KW-0479">Metal-binding</keyword>
<proteinExistence type="inferred from homology"/>
<evidence type="ECO:0000256" key="6">
    <source>
        <dbReference type="ARBA" id="ARBA00022723"/>
    </source>
</evidence>
<feature type="compositionally biased region" description="Acidic residues" evidence="10">
    <location>
        <begin position="25"/>
        <end position="37"/>
    </location>
</feature>
<dbReference type="SUPFAM" id="SSF47473">
    <property type="entry name" value="EF-hand"/>
    <property type="match status" value="1"/>
</dbReference>
<dbReference type="GeneID" id="113420739"/>
<dbReference type="Gene3D" id="1.20.1540.10">
    <property type="entry name" value="Rhomboid-like"/>
    <property type="match status" value="1"/>
</dbReference>
<dbReference type="PROSITE" id="PS00018">
    <property type="entry name" value="EF_HAND_1"/>
    <property type="match status" value="1"/>
</dbReference>
<comment type="subcellular location">
    <subcellularLocation>
        <location evidence="2">Membrane</location>
        <topology evidence="2">Multi-pass membrane protein</topology>
    </subcellularLocation>
</comment>
<dbReference type="Pfam" id="PF13499">
    <property type="entry name" value="EF-hand_7"/>
    <property type="match status" value="1"/>
</dbReference>
<dbReference type="InterPro" id="IPR051739">
    <property type="entry name" value="Rhomboid_IM_Serine_Proteases"/>
</dbReference>
<organism evidence="13 14">
    <name type="scientific">Notechis scutatus</name>
    <name type="common">mainland tiger snake</name>
    <dbReference type="NCBI Taxonomy" id="8663"/>
    <lineage>
        <taxon>Eukaryota</taxon>
        <taxon>Metazoa</taxon>
        <taxon>Chordata</taxon>
        <taxon>Craniata</taxon>
        <taxon>Vertebrata</taxon>
        <taxon>Euteleostomi</taxon>
        <taxon>Lepidosauria</taxon>
        <taxon>Squamata</taxon>
        <taxon>Bifurcata</taxon>
        <taxon>Unidentata</taxon>
        <taxon>Episquamata</taxon>
        <taxon>Toxicofera</taxon>
        <taxon>Serpentes</taxon>
        <taxon>Colubroidea</taxon>
        <taxon>Elapidae</taxon>
        <taxon>Hydrophiinae</taxon>
        <taxon>Notechis</taxon>
    </lineage>
</organism>
<keyword evidence="5 11" id="KW-0812">Transmembrane</keyword>
<evidence type="ECO:0000256" key="8">
    <source>
        <dbReference type="ARBA" id="ARBA00022989"/>
    </source>
</evidence>
<dbReference type="InterPro" id="IPR002048">
    <property type="entry name" value="EF_hand_dom"/>
</dbReference>
<keyword evidence="7" id="KW-0106">Calcium</keyword>
<dbReference type="Pfam" id="PF01694">
    <property type="entry name" value="Rhomboid"/>
    <property type="match status" value="1"/>
</dbReference>
<accession>A0A6J1UZZ1</accession>
<dbReference type="Proteomes" id="UP000504612">
    <property type="component" value="Unplaced"/>
</dbReference>
<feature type="transmembrane region" description="Helical" evidence="11">
    <location>
        <begin position="427"/>
        <end position="453"/>
    </location>
</feature>
<evidence type="ECO:0000256" key="10">
    <source>
        <dbReference type="SAM" id="MobiDB-lite"/>
    </source>
</evidence>
<keyword evidence="9 11" id="KW-0472">Membrane</keyword>
<dbReference type="Gene3D" id="1.10.238.10">
    <property type="entry name" value="EF-hand"/>
    <property type="match status" value="1"/>
</dbReference>
<dbReference type="PANTHER" id="PTHR45840">
    <property type="entry name" value="RHOMBOID-RELATED PROTEIN"/>
    <property type="match status" value="1"/>
</dbReference>
<protein>
    <recommendedName>
        <fullName evidence="4">rhomboid protease</fullName>
        <ecNumber evidence="4">3.4.21.105</ecNumber>
    </recommendedName>
</protein>
<dbReference type="AlphaFoldDB" id="A0A6J1UZZ1"/>
<evidence type="ECO:0000313" key="14">
    <source>
        <dbReference type="RefSeq" id="XP_026536586.1"/>
    </source>
</evidence>
<evidence type="ECO:0000256" key="1">
    <source>
        <dbReference type="ARBA" id="ARBA00000156"/>
    </source>
</evidence>
<keyword evidence="13" id="KW-1185">Reference proteome</keyword>
<dbReference type="SUPFAM" id="SSF144091">
    <property type="entry name" value="Rhomboid-like"/>
    <property type="match status" value="1"/>
</dbReference>
<dbReference type="PROSITE" id="PS50222">
    <property type="entry name" value="EF_HAND_2"/>
    <property type="match status" value="2"/>
</dbReference>
<dbReference type="EC" id="3.4.21.105" evidence="4"/>
<comment type="similarity">
    <text evidence="3">Belongs to the peptidase S54 family.</text>
</comment>
<dbReference type="InterPro" id="IPR018247">
    <property type="entry name" value="EF_Hand_1_Ca_BS"/>
</dbReference>
<evidence type="ECO:0000256" key="2">
    <source>
        <dbReference type="ARBA" id="ARBA00004141"/>
    </source>
</evidence>
<feature type="domain" description="EF-hand" evidence="12">
    <location>
        <begin position="91"/>
        <end position="126"/>
    </location>
</feature>
<dbReference type="InterPro" id="IPR022764">
    <property type="entry name" value="Peptidase_S54_rhomboid_dom"/>
</dbReference>
<feature type="region of interest" description="Disordered" evidence="10">
    <location>
        <begin position="1"/>
        <end position="94"/>
    </location>
</feature>
<dbReference type="InterPro" id="IPR035952">
    <property type="entry name" value="Rhomboid-like_sf"/>
</dbReference>
<feature type="transmembrane region" description="Helical" evidence="11">
    <location>
        <begin position="331"/>
        <end position="350"/>
    </location>
</feature>
<feature type="compositionally biased region" description="Polar residues" evidence="10">
    <location>
        <begin position="51"/>
        <end position="62"/>
    </location>
</feature>
<evidence type="ECO:0000256" key="9">
    <source>
        <dbReference type="ARBA" id="ARBA00023136"/>
    </source>
</evidence>
<dbReference type="GO" id="GO:0004252">
    <property type="term" value="F:serine-type endopeptidase activity"/>
    <property type="evidence" value="ECO:0007669"/>
    <property type="project" value="InterPro"/>
</dbReference>
<keyword evidence="8 11" id="KW-1133">Transmembrane helix</keyword>
<dbReference type="SMART" id="SM00054">
    <property type="entry name" value="EFh"/>
    <property type="match status" value="2"/>
</dbReference>
<evidence type="ECO:0000256" key="11">
    <source>
        <dbReference type="SAM" id="Phobius"/>
    </source>
</evidence>
<comment type="catalytic activity">
    <reaction evidence="1">
        <text>Cleaves type-1 transmembrane domains using a catalytic dyad composed of serine and histidine that are contributed by different transmembrane domains.</text>
        <dbReference type="EC" id="3.4.21.105"/>
    </reaction>
</comment>
<dbReference type="FunFam" id="1.10.238.10:FF:000194">
    <property type="entry name" value="rhomboid-related protein 3 isoform X1"/>
    <property type="match status" value="1"/>
</dbReference>
<dbReference type="PANTHER" id="PTHR45840:SF5">
    <property type="entry name" value="RHOMBOID-RELATED PROTEIN 3"/>
    <property type="match status" value="1"/>
</dbReference>
<dbReference type="RefSeq" id="XP_026536586.1">
    <property type="nucleotide sequence ID" value="XM_026680801.1"/>
</dbReference>
<sequence>MGDGLPEPARAAKPSPAVAACSEAEAIEVLESAEEEGFPGAAEDNPREGRNQGSSSTPTSDPQPKLPSHQPPAEQPFLTRTQSEPNKGQKHARKHWKALFDQLDPENTGYISTEKFRNLLQRHSSELDPHKLEVLLALADNNSDGKICYQDFVNLMSNKRSNSFRQAILQGNRRLCSKALLEETGLSLSQRLIRHVAYETLPREIDRKWYYDSYTCCPPPWFMIAITIVEVAFFLYNGMVLDRFVLQVTHPFYLKNSLLYHPQLRAQAWRYLTYIFMHAGIEHLGLNVVLQLLVGVPLEMVHGATRIGFVYIAGVIAGSLAVSIADMTAPVVGSSGGVYALISAHLANIVMNWSGMKCQFKLLRMAVALICMSFEFGRAVWLRFYPSAYPPCPHPSFVAHLGGVGVGITLGVVILRNYEQRLQDQSVWWIFVSMYVVFVLFAIFWNIFAYSLLDLKLPPLP</sequence>
<evidence type="ECO:0000256" key="3">
    <source>
        <dbReference type="ARBA" id="ARBA00009045"/>
    </source>
</evidence>
<evidence type="ECO:0000256" key="4">
    <source>
        <dbReference type="ARBA" id="ARBA00013039"/>
    </source>
</evidence>
<feature type="transmembrane region" description="Helical" evidence="11">
    <location>
        <begin position="221"/>
        <end position="241"/>
    </location>
</feature>
<dbReference type="FunFam" id="1.20.1540.10:FF:000002">
    <property type="entry name" value="Rhomboid, veinlet-like 3 (Drosophila)"/>
    <property type="match status" value="1"/>
</dbReference>
<feature type="compositionally biased region" description="Low complexity" evidence="10">
    <location>
        <begin position="8"/>
        <end position="24"/>
    </location>
</feature>
<evidence type="ECO:0000313" key="13">
    <source>
        <dbReference type="Proteomes" id="UP000504612"/>
    </source>
</evidence>